<dbReference type="Proteomes" id="UP000091857">
    <property type="component" value="Chromosome 13"/>
</dbReference>
<organism evidence="1 2">
    <name type="scientific">Manihot esculenta</name>
    <name type="common">Cassava</name>
    <name type="synonym">Jatropha manihot</name>
    <dbReference type="NCBI Taxonomy" id="3983"/>
    <lineage>
        <taxon>Eukaryota</taxon>
        <taxon>Viridiplantae</taxon>
        <taxon>Streptophyta</taxon>
        <taxon>Embryophyta</taxon>
        <taxon>Tracheophyta</taxon>
        <taxon>Spermatophyta</taxon>
        <taxon>Magnoliopsida</taxon>
        <taxon>eudicotyledons</taxon>
        <taxon>Gunneridae</taxon>
        <taxon>Pentapetalae</taxon>
        <taxon>rosids</taxon>
        <taxon>fabids</taxon>
        <taxon>Malpighiales</taxon>
        <taxon>Euphorbiaceae</taxon>
        <taxon>Crotonoideae</taxon>
        <taxon>Manihoteae</taxon>
        <taxon>Manihot</taxon>
    </lineage>
</organism>
<accession>A0A2C9UPY1</accession>
<sequence length="64" mass="7443">MSSCVRLVSSTTRSSALSGMLHQVIQLILPLLMPPRYTFTSGQDIEWDFDLETSSKEVRRHYYY</sequence>
<dbReference type="EMBL" id="CM004399">
    <property type="protein sequence ID" value="OAY33347.1"/>
    <property type="molecule type" value="Genomic_DNA"/>
</dbReference>
<gene>
    <name evidence="1" type="ORF">MANES_13G088269v8</name>
</gene>
<name>A0A2C9UPY1_MANES</name>
<comment type="caution">
    <text evidence="1">The sequence shown here is derived from an EMBL/GenBank/DDBJ whole genome shotgun (WGS) entry which is preliminary data.</text>
</comment>
<dbReference type="Gramene" id="Manes.13G088269.1.v8.1">
    <property type="protein sequence ID" value="Manes.13G088269.1.v8.1.CDS"/>
    <property type="gene ID" value="Manes.13G088269.v8.1"/>
</dbReference>
<protein>
    <submittedName>
        <fullName evidence="1">Uncharacterized protein</fullName>
    </submittedName>
</protein>
<keyword evidence="2" id="KW-1185">Reference proteome</keyword>
<evidence type="ECO:0000313" key="1">
    <source>
        <dbReference type="EMBL" id="OAY33347.1"/>
    </source>
</evidence>
<proteinExistence type="predicted"/>
<evidence type="ECO:0000313" key="2">
    <source>
        <dbReference type="Proteomes" id="UP000091857"/>
    </source>
</evidence>
<dbReference type="AlphaFoldDB" id="A0A2C9UPY1"/>
<reference evidence="2" key="1">
    <citation type="journal article" date="2016" name="Nat. Biotechnol.">
        <title>Sequencing wild and cultivated cassava and related species reveals extensive interspecific hybridization and genetic diversity.</title>
        <authorList>
            <person name="Bredeson J.V."/>
            <person name="Lyons J.B."/>
            <person name="Prochnik S.E."/>
            <person name="Wu G.A."/>
            <person name="Ha C.M."/>
            <person name="Edsinger-Gonzales E."/>
            <person name="Grimwood J."/>
            <person name="Schmutz J."/>
            <person name="Rabbi I.Y."/>
            <person name="Egesi C."/>
            <person name="Nauluvula P."/>
            <person name="Lebot V."/>
            <person name="Ndunguru J."/>
            <person name="Mkamilo G."/>
            <person name="Bart R.S."/>
            <person name="Setter T.L."/>
            <person name="Gleadow R.M."/>
            <person name="Kulakow P."/>
            <person name="Ferguson M.E."/>
            <person name="Rounsley S."/>
            <person name="Rokhsar D.S."/>
        </authorList>
    </citation>
    <scope>NUCLEOTIDE SEQUENCE [LARGE SCALE GENOMIC DNA]</scope>
    <source>
        <strain evidence="2">cv. AM560-2</strain>
    </source>
</reference>